<accession>A0AAV4LZ02</accession>
<evidence type="ECO:0000313" key="3">
    <source>
        <dbReference type="Proteomes" id="UP001497744"/>
    </source>
</evidence>
<sequence length="1091" mass="118705">MGSIQVVMAKKSSKPSPSNAEFTEVISAFSTGNGDIIAKLADGLQQFIGYEGGKLSDQSTPKLTGGGILPANVAKYQVCNAVLNFVIRFLEGLCEIKELEGQNKDGVKTVIGTLRRCVGTGTVPKGFAALVQKIGEKAGEIDKKIKHGGQTGKLNTVFTALKGIIEKRFSSVHQSHKVDDFQNVQGYIDAVKNDLKEDGNGAFANLCSAVSGIFGKVKNENLSDSAVLNTQSLGLSAVNPDSINCDIHTLRTESKFKDYVNAALLAAVQNAAQASVGDLHTKQYTSYYQGAKHSNINETEYAKIFLGCLPLYYQALTYIYWGCHENGGGWRNLTLGGGALRSYFDSQGLLPTFVESSRTGSHIAQSALKGFQELKTATSLNDSKYPYANFTQKLQEKVKQRLESATECPLAALFYGASCYFKSHQITNAKSAFGAPQTIREMLYFLAAMQFSSAYEDINGYIGTLLNPALKVADSGLSSADNTLSAAGIKEYLTTSCSLVPAFLGTLQGGDGPEKSEPWLYELFCNSAFNFKYVSGASLFSRISNYAYALQFQLSFLYIQCRNTYTVGCGWNQCTYGQGINKSLTDTIAPSHICSVGCTTDGQHKQGDHGQGPCQHSGCGQNANASPLQAFLTDKLTGFSRGHPSGHSDHLATCSGHTCHVPMGFESHLRAGNNYQGSHISVTLEAFCGGFNTPLRQLSEKLSCLTRRTPITLGDLFGFIWHLNGQLFKHERPNMAGLAKKLVETLKTHSSPQVPQFMSQMLNKIAESASSLSASSATTPTILSLSLESMAPVIPFLYQLFMTKDPNTLPGALFDLTKHCHKWGQNGQLKHESATSSGSGCSTPNDLQSLYQSLKLKPPAGTDLYDACRNGNCGPYLYPLTHADGVTYAPRNASTYLSWVLYLSDDLQSWFQEMLDEFKNIDCKKSGCKSSCNHASGTHGMTCSCPSVVQCGGVLPLLYRHGFRFFSAFQLKGMQYEGFGSSRTYKQTAASKRKCSAFAKQLHSVINGDPLSSLLTSIDVFLYAIRWEFFSKLSSFWTIYIGLILYTFFFLLDTLHLRSHLKFTSSHTVPPLALLTTGKAPALVKLTYIGQ</sequence>
<keyword evidence="1" id="KW-0472">Membrane</keyword>
<name>A0AAV4LZ02_BABCB</name>
<evidence type="ECO:0000313" key="2">
    <source>
        <dbReference type="EMBL" id="GIX64376.1"/>
    </source>
</evidence>
<reference evidence="2 3" key="1">
    <citation type="submission" date="2021-06" db="EMBL/GenBank/DDBJ databases">
        <title>Genome sequence of Babesia caballi.</title>
        <authorList>
            <person name="Yamagishi J."/>
            <person name="Kidaka T."/>
            <person name="Ochi A."/>
        </authorList>
    </citation>
    <scope>NUCLEOTIDE SEQUENCE [LARGE SCALE GENOMIC DNA]</scope>
    <source>
        <strain evidence="2">USDA-D6B2</strain>
    </source>
</reference>
<proteinExistence type="predicted"/>
<protein>
    <submittedName>
        <fullName evidence="2">Extracellular matrix-binding ebh</fullName>
    </submittedName>
</protein>
<dbReference type="GeneID" id="94195857"/>
<organism evidence="2 3">
    <name type="scientific">Babesia caballi</name>
    <dbReference type="NCBI Taxonomy" id="5871"/>
    <lineage>
        <taxon>Eukaryota</taxon>
        <taxon>Sar</taxon>
        <taxon>Alveolata</taxon>
        <taxon>Apicomplexa</taxon>
        <taxon>Aconoidasida</taxon>
        <taxon>Piroplasmida</taxon>
        <taxon>Babesiidae</taxon>
        <taxon>Babesia</taxon>
    </lineage>
</organism>
<keyword evidence="1" id="KW-1133">Transmembrane helix</keyword>
<comment type="caution">
    <text evidence="2">The sequence shown here is derived from an EMBL/GenBank/DDBJ whole genome shotgun (WGS) entry which is preliminary data.</text>
</comment>
<feature type="transmembrane region" description="Helical" evidence="1">
    <location>
        <begin position="1035"/>
        <end position="1052"/>
    </location>
</feature>
<dbReference type="EMBL" id="BPLF01000003">
    <property type="protein sequence ID" value="GIX64376.1"/>
    <property type="molecule type" value="Genomic_DNA"/>
</dbReference>
<keyword evidence="3" id="KW-1185">Reference proteome</keyword>
<evidence type="ECO:0000256" key="1">
    <source>
        <dbReference type="SAM" id="Phobius"/>
    </source>
</evidence>
<dbReference type="RefSeq" id="XP_067716445.1">
    <property type="nucleotide sequence ID" value="XM_067860344.1"/>
</dbReference>
<dbReference type="AlphaFoldDB" id="A0AAV4LZ02"/>
<dbReference type="Proteomes" id="UP001497744">
    <property type="component" value="Unassembled WGS sequence"/>
</dbReference>
<keyword evidence="1" id="KW-0812">Transmembrane</keyword>
<gene>
    <name evidence="2" type="ORF">BcabD6B2_38110</name>
</gene>